<comment type="caution">
    <text evidence="2">The sequence shown here is derived from an EMBL/GenBank/DDBJ whole genome shotgun (WGS) entry which is preliminary data.</text>
</comment>
<dbReference type="EMBL" id="MCFH01000027">
    <property type="protein sequence ID" value="ORX48399.1"/>
    <property type="molecule type" value="Genomic_DNA"/>
</dbReference>
<evidence type="ECO:0000313" key="3">
    <source>
        <dbReference type="Proteomes" id="UP000193719"/>
    </source>
</evidence>
<reference evidence="2 3" key="2">
    <citation type="submission" date="2016-08" db="EMBL/GenBank/DDBJ databases">
        <title>Pervasive Adenine N6-methylation of Active Genes in Fungi.</title>
        <authorList>
            <consortium name="DOE Joint Genome Institute"/>
            <person name="Mondo S.J."/>
            <person name="Dannebaum R.O."/>
            <person name="Kuo R.C."/>
            <person name="Labutti K."/>
            <person name="Haridas S."/>
            <person name="Kuo A."/>
            <person name="Salamov A."/>
            <person name="Ahrendt S.R."/>
            <person name="Lipzen A."/>
            <person name="Sullivan W."/>
            <person name="Andreopoulos W.B."/>
            <person name="Clum A."/>
            <person name="Lindquist E."/>
            <person name="Daum C."/>
            <person name="Ramamoorthy G.K."/>
            <person name="Gryganskyi A."/>
            <person name="Culley D."/>
            <person name="Magnuson J.K."/>
            <person name="James T.Y."/>
            <person name="O'Malley M.A."/>
            <person name="Stajich J.E."/>
            <person name="Spatafora J.W."/>
            <person name="Visel A."/>
            <person name="Grigoriev I.V."/>
        </authorList>
    </citation>
    <scope>NUCLEOTIDE SEQUENCE [LARGE SCALE GENOMIC DNA]</scope>
    <source>
        <strain evidence="3">finn</strain>
    </source>
</reference>
<evidence type="ECO:0000313" key="2">
    <source>
        <dbReference type="EMBL" id="ORX48399.1"/>
    </source>
</evidence>
<dbReference type="OrthoDB" id="10267434at2759"/>
<sequence length="150" mass="17127">MSQTYPNRNGANETSPFLQPNMNTSPFLGSDYSPMSMASNNTNGQSYTPNMTPMLLPYPAVTQTQYNTMQSQYNQSKPPLMQSQTSYAPYQTMNSNNTYDNYNNRNEYNDIFITDNINGQASVTVEPNQYSPIFKSGNEFDYVDYTKKME</sequence>
<evidence type="ECO:0000256" key="1">
    <source>
        <dbReference type="SAM" id="MobiDB-lite"/>
    </source>
</evidence>
<protein>
    <submittedName>
        <fullName evidence="2">Uncharacterized protein</fullName>
    </submittedName>
</protein>
<accession>A0A1Y1V6F0</accession>
<gene>
    <name evidence="2" type="ORF">BCR36DRAFT_80494</name>
</gene>
<name>A0A1Y1V6F0_9FUNG</name>
<feature type="region of interest" description="Disordered" evidence="1">
    <location>
        <begin position="1"/>
        <end position="45"/>
    </location>
</feature>
<feature type="compositionally biased region" description="Polar residues" evidence="1">
    <location>
        <begin position="36"/>
        <end position="45"/>
    </location>
</feature>
<keyword evidence="3" id="KW-1185">Reference proteome</keyword>
<dbReference type="AlphaFoldDB" id="A0A1Y1V6F0"/>
<proteinExistence type="predicted"/>
<dbReference type="Proteomes" id="UP000193719">
    <property type="component" value="Unassembled WGS sequence"/>
</dbReference>
<feature type="compositionally biased region" description="Polar residues" evidence="1">
    <location>
        <begin position="1"/>
        <end position="27"/>
    </location>
</feature>
<reference evidence="2 3" key="1">
    <citation type="submission" date="2016-08" db="EMBL/GenBank/DDBJ databases">
        <title>Genomes of anaerobic fungi encode conserved fungal cellulosomes for biomass hydrolysis.</title>
        <authorList>
            <consortium name="DOE Joint Genome Institute"/>
            <person name="Haitjema C.H."/>
            <person name="Gilmore S.P."/>
            <person name="Henske J.K."/>
            <person name="Solomon K.V."/>
            <person name="De Groot R."/>
            <person name="Kuo A."/>
            <person name="Mondo S.J."/>
            <person name="Salamov A.A."/>
            <person name="Labutti K."/>
            <person name="Zhao Z."/>
            <person name="Chiniquy J."/>
            <person name="Barry K."/>
            <person name="Brewer H.M."/>
            <person name="Purvine S.O."/>
            <person name="Wright A.T."/>
            <person name="Boxma B."/>
            <person name="Van Alen T."/>
            <person name="Hackstein J.H."/>
            <person name="Baker S.E."/>
            <person name="Grigoriev I.V."/>
            <person name="O'Malley M.A."/>
        </authorList>
    </citation>
    <scope>NUCLEOTIDE SEQUENCE [LARGE SCALE GENOMIC DNA]</scope>
    <source>
        <strain evidence="3">finn</strain>
    </source>
</reference>
<organism evidence="2 3">
    <name type="scientific">Piromyces finnis</name>
    <dbReference type="NCBI Taxonomy" id="1754191"/>
    <lineage>
        <taxon>Eukaryota</taxon>
        <taxon>Fungi</taxon>
        <taxon>Fungi incertae sedis</taxon>
        <taxon>Chytridiomycota</taxon>
        <taxon>Chytridiomycota incertae sedis</taxon>
        <taxon>Neocallimastigomycetes</taxon>
        <taxon>Neocallimastigales</taxon>
        <taxon>Neocallimastigaceae</taxon>
        <taxon>Piromyces</taxon>
    </lineage>
</organism>